<name>A0A1M4XKW2_VIBGA</name>
<dbReference type="AlphaFoldDB" id="A0A1M4XKW2"/>
<proteinExistence type="predicted"/>
<keyword evidence="1" id="KW-0969">Cilium</keyword>
<reference evidence="2" key="1">
    <citation type="submission" date="2016-11" db="EMBL/GenBank/DDBJ databases">
        <authorList>
            <person name="Varghese N."/>
            <person name="Submissions S."/>
        </authorList>
    </citation>
    <scope>NUCLEOTIDE SEQUENCE [LARGE SCALE GENOMIC DNA]</scope>
    <source>
        <strain evidence="2">DSM 21264</strain>
    </source>
</reference>
<accession>A0A1M4XKW2</accession>
<evidence type="ECO:0000313" key="2">
    <source>
        <dbReference type="Proteomes" id="UP000184159"/>
    </source>
</evidence>
<sequence length="101" mass="12004">MDKQLSQLSDLDHEISERLQEEEINTEVIHQLVDKRDQILQVLVQEASENQQFSRSEPWQCAIERTQRLVEEMQLKTSGIGHSLKKYRYGNKSVQQYKKFL</sequence>
<keyword evidence="1" id="KW-0282">Flagellum</keyword>
<evidence type="ECO:0000313" key="1">
    <source>
        <dbReference type="EMBL" id="SHE94081.1"/>
    </source>
</evidence>
<gene>
    <name evidence="1" type="ORF">SAMN02745781_01088</name>
</gene>
<dbReference type="RefSeq" id="WP_072956552.1">
    <property type="nucleotide sequence ID" value="NZ_FQUH01000004.1"/>
</dbReference>
<dbReference type="Proteomes" id="UP000184159">
    <property type="component" value="Unassembled WGS sequence"/>
</dbReference>
<organism evidence="1 2">
    <name type="scientific">Vibrio gazogenes DSM 21264 = NBRC 103151</name>
    <dbReference type="NCBI Taxonomy" id="1123492"/>
    <lineage>
        <taxon>Bacteria</taxon>
        <taxon>Pseudomonadati</taxon>
        <taxon>Pseudomonadota</taxon>
        <taxon>Gammaproteobacteria</taxon>
        <taxon>Vibrionales</taxon>
        <taxon>Vibrionaceae</taxon>
        <taxon>Vibrio</taxon>
    </lineage>
</organism>
<protein>
    <submittedName>
        <fullName evidence="1">Flagellar rod protein FlaI</fullName>
    </submittedName>
</protein>
<keyword evidence="1" id="KW-0966">Cell projection</keyword>
<keyword evidence="2" id="KW-1185">Reference proteome</keyword>
<dbReference type="EMBL" id="FQUH01000004">
    <property type="protein sequence ID" value="SHE94081.1"/>
    <property type="molecule type" value="Genomic_DNA"/>
</dbReference>